<sequence length="187" mass="20482">MNTRIRKRVIISIVLAAGLCVALIGYCVARSSWIRHNEELIKPVAADPAQPAWKVTQGPVSTPTARWDLAAQPGVVRREQLVMQSRGDAIRLLNSGRLKVTLSEVGGWTADPNAKEVMNLDDSWTVDAACFSTAKPGKVMFRYFPKNDPVWRDEAWVAGVRSLNHSSVADLGPDCDVTKESLDLNAA</sequence>
<comment type="caution">
    <text evidence="1">The sequence shown here is derived from an EMBL/GenBank/DDBJ whole genome shotgun (WGS) entry which is preliminary data.</text>
</comment>
<dbReference type="RefSeq" id="WP_133052584.1">
    <property type="nucleotide sequence ID" value="NZ_MAFQ01000009.1"/>
</dbReference>
<evidence type="ECO:0000313" key="1">
    <source>
        <dbReference type="EMBL" id="TDH21002.1"/>
    </source>
</evidence>
<organism evidence="1 2">
    <name type="scientific">Mycobacteroides franklinii</name>
    <dbReference type="NCBI Taxonomy" id="948102"/>
    <lineage>
        <taxon>Bacteria</taxon>
        <taxon>Bacillati</taxon>
        <taxon>Actinomycetota</taxon>
        <taxon>Actinomycetes</taxon>
        <taxon>Mycobacteriales</taxon>
        <taxon>Mycobacteriaceae</taxon>
        <taxon>Mycobacteroides</taxon>
    </lineage>
</organism>
<accession>A0A4R5P9Z1</accession>
<proteinExistence type="predicted"/>
<reference evidence="1 2" key="1">
    <citation type="journal article" date="2019" name="Sci. Rep.">
        <title>Extended insight into the Mycobacterium chelonae-abscessus complex through whole genome sequencing of Mycobacterium salmoniphilum outbreak and Mycobacterium salmoniphilum-like strains.</title>
        <authorList>
            <person name="Behra P.R.K."/>
            <person name="Das S."/>
            <person name="Pettersson B.M.F."/>
            <person name="Shirreff L."/>
            <person name="DuCote T."/>
            <person name="Jacobsson K.G."/>
            <person name="Ennis D.G."/>
            <person name="Kirsebom L.A."/>
        </authorList>
    </citation>
    <scope>NUCLEOTIDE SEQUENCE [LARGE SCALE GENOMIC DNA]</scope>
    <source>
        <strain evidence="1 2">DSM 45524</strain>
    </source>
</reference>
<dbReference type="AlphaFoldDB" id="A0A4R5P9Z1"/>
<dbReference type="Proteomes" id="UP000295627">
    <property type="component" value="Unassembled WGS sequence"/>
</dbReference>
<evidence type="ECO:0000313" key="2">
    <source>
        <dbReference type="Proteomes" id="UP000295627"/>
    </source>
</evidence>
<name>A0A4R5P9Z1_9MYCO</name>
<gene>
    <name evidence="1" type="ORF">EJ571_13580</name>
</gene>
<dbReference type="EMBL" id="RXLR01000015">
    <property type="protein sequence ID" value="TDH21002.1"/>
    <property type="molecule type" value="Genomic_DNA"/>
</dbReference>
<protein>
    <submittedName>
        <fullName evidence="1">Uncharacterized protein</fullName>
    </submittedName>
</protein>